<name>A0A7R9V257_9CHLO</name>
<evidence type="ECO:0000256" key="2">
    <source>
        <dbReference type="ARBA" id="ARBA00004240"/>
    </source>
</evidence>
<reference evidence="7" key="1">
    <citation type="submission" date="2021-01" db="EMBL/GenBank/DDBJ databases">
        <authorList>
            <person name="Corre E."/>
            <person name="Pelletier E."/>
            <person name="Niang G."/>
            <person name="Scheremetjew M."/>
            <person name="Finn R."/>
            <person name="Kale V."/>
            <person name="Holt S."/>
            <person name="Cochrane G."/>
            <person name="Meng A."/>
            <person name="Brown T."/>
            <person name="Cohen L."/>
        </authorList>
    </citation>
    <scope>NUCLEOTIDE SEQUENCE</scope>
    <source>
        <strain evidence="7">CCMP219</strain>
    </source>
</reference>
<proteinExistence type="predicted"/>
<organism evidence="7">
    <name type="scientific">Chlamydomonas euryale</name>
    <dbReference type="NCBI Taxonomy" id="1486919"/>
    <lineage>
        <taxon>Eukaryota</taxon>
        <taxon>Viridiplantae</taxon>
        <taxon>Chlorophyta</taxon>
        <taxon>core chlorophytes</taxon>
        <taxon>Chlorophyceae</taxon>
        <taxon>CS clade</taxon>
        <taxon>Chlamydomonadales</taxon>
        <taxon>Chlamydomonadaceae</taxon>
        <taxon>Chlamydomonas</taxon>
    </lineage>
</organism>
<dbReference type="SUPFAM" id="SSF53474">
    <property type="entry name" value="alpha/beta-Hydrolases"/>
    <property type="match status" value="1"/>
</dbReference>
<dbReference type="AlphaFoldDB" id="A0A7R9V257"/>
<dbReference type="InterPro" id="IPR052374">
    <property type="entry name" value="SERAC1"/>
</dbReference>
<evidence type="ECO:0000256" key="6">
    <source>
        <dbReference type="ARBA" id="ARBA00023136"/>
    </source>
</evidence>
<comment type="subcellular location">
    <subcellularLocation>
        <location evidence="2">Endoplasmic reticulum</location>
    </subcellularLocation>
    <subcellularLocation>
        <location evidence="3">Membrane</location>
    </subcellularLocation>
    <subcellularLocation>
        <location evidence="1">Mitochondrion</location>
    </subcellularLocation>
</comment>
<evidence type="ECO:0000256" key="3">
    <source>
        <dbReference type="ARBA" id="ARBA00004370"/>
    </source>
</evidence>
<evidence type="ECO:0000256" key="5">
    <source>
        <dbReference type="ARBA" id="ARBA00023128"/>
    </source>
</evidence>
<keyword evidence="6" id="KW-0472">Membrane</keyword>
<sequence>MSPAAPSFMLPLHSCWPTDWLAADFPTARMLTIEYPAPFTNTEVESPPLEETAARLTQQLLAAGVGQRPIVFVCHSMGGLLIKEVLAQALAEAVHEEWMDARPHTQLIQNTFGVLFYATPHFGSNLAAMGWRLRSIPGAPRPAPSLARLTPGPHLLELNAVLESLHTQHGLRVVSMLEGKATEVAVLPRMYIVPEESGYPGFGERIVLVDDDHVQLCKPASRSAPGYVSVYSLVADAIAAARRQHHYEGVDVQAHVEAQEPF</sequence>
<dbReference type="InterPro" id="IPR029058">
    <property type="entry name" value="AB_hydrolase_fold"/>
</dbReference>
<dbReference type="PANTHER" id="PTHR48182">
    <property type="entry name" value="PROTEIN SERAC1"/>
    <property type="match status" value="1"/>
</dbReference>
<evidence type="ECO:0000256" key="4">
    <source>
        <dbReference type="ARBA" id="ARBA00022824"/>
    </source>
</evidence>
<evidence type="ECO:0000256" key="1">
    <source>
        <dbReference type="ARBA" id="ARBA00004173"/>
    </source>
</evidence>
<dbReference type="Gene3D" id="3.40.50.1820">
    <property type="entry name" value="alpha/beta hydrolase"/>
    <property type="match status" value="1"/>
</dbReference>
<keyword evidence="4" id="KW-0256">Endoplasmic reticulum</keyword>
<dbReference type="GO" id="GO:0016020">
    <property type="term" value="C:membrane"/>
    <property type="evidence" value="ECO:0007669"/>
    <property type="project" value="UniProtKB-SubCell"/>
</dbReference>
<evidence type="ECO:0008006" key="8">
    <source>
        <dbReference type="Google" id="ProtNLM"/>
    </source>
</evidence>
<dbReference type="EMBL" id="HBEC01001085">
    <property type="protein sequence ID" value="CAD8280478.1"/>
    <property type="molecule type" value="Transcribed_RNA"/>
</dbReference>
<gene>
    <name evidence="7" type="ORF">CEUR00632_LOCUS513</name>
</gene>
<dbReference type="GO" id="GO:0005739">
    <property type="term" value="C:mitochondrion"/>
    <property type="evidence" value="ECO:0007669"/>
    <property type="project" value="UniProtKB-SubCell"/>
</dbReference>
<protein>
    <recommendedName>
        <fullName evidence="8">GPI inositol-deacylase</fullName>
    </recommendedName>
</protein>
<keyword evidence="5" id="KW-0496">Mitochondrion</keyword>
<accession>A0A7R9V257</accession>
<dbReference type="PANTHER" id="PTHR48182:SF2">
    <property type="entry name" value="PROTEIN SERAC1"/>
    <property type="match status" value="1"/>
</dbReference>
<evidence type="ECO:0000313" key="7">
    <source>
        <dbReference type="EMBL" id="CAD8280478.1"/>
    </source>
</evidence>
<dbReference type="GO" id="GO:0005783">
    <property type="term" value="C:endoplasmic reticulum"/>
    <property type="evidence" value="ECO:0007669"/>
    <property type="project" value="UniProtKB-SubCell"/>
</dbReference>